<feature type="domain" description="Penicillin-binding protein transpeptidase" evidence="3">
    <location>
        <begin position="5"/>
        <end position="129"/>
    </location>
</feature>
<dbReference type="GO" id="GO:0009252">
    <property type="term" value="P:peptidoglycan biosynthetic process"/>
    <property type="evidence" value="ECO:0007669"/>
    <property type="project" value="TreeGrafter"/>
</dbReference>
<dbReference type="SUPFAM" id="SSF56601">
    <property type="entry name" value="beta-lactamase/transpeptidase-like"/>
    <property type="match status" value="1"/>
</dbReference>
<proteinExistence type="predicted"/>
<evidence type="ECO:0000256" key="1">
    <source>
        <dbReference type="ARBA" id="ARBA00022676"/>
    </source>
</evidence>
<dbReference type="GO" id="GO:0008658">
    <property type="term" value="F:penicillin binding"/>
    <property type="evidence" value="ECO:0007669"/>
    <property type="project" value="InterPro"/>
</dbReference>
<protein>
    <submittedName>
        <fullName evidence="4">CAZy families GT51 protein</fullName>
    </submittedName>
</protein>
<dbReference type="InterPro" id="IPR001460">
    <property type="entry name" value="PCN-bd_Tpept"/>
</dbReference>
<accession>A0A060BNX5</accession>
<evidence type="ECO:0000256" key="2">
    <source>
        <dbReference type="ARBA" id="ARBA00022679"/>
    </source>
</evidence>
<name>A0A060BNX5_9FIRM</name>
<keyword evidence="1" id="KW-0328">Glycosyltransferase</keyword>
<dbReference type="Pfam" id="PF00905">
    <property type="entry name" value="Transpeptidase"/>
    <property type="match status" value="1"/>
</dbReference>
<sequence length="156" mass="16237">DLRSAITVVDNSTGAVVAIAGGVGEKTGNRIWDYATDTKRQPGSSLKPLSVYAPAIEEGLILPSTAEDDTAYEVNSKGKLWPTNAEGYYRGLTDVYTAVVESLNTIAVKVLNNLGTQASYDFLTGKFGITSLVASETSSTGTVTTDIGLAQLGLGA</sequence>
<dbReference type="PANTHER" id="PTHR32282:SF29">
    <property type="entry name" value="PENICILLIN-BINDING PROTEIN 1A"/>
    <property type="match status" value="1"/>
</dbReference>
<dbReference type="EMBL" id="KF118720">
    <property type="protein sequence ID" value="AIA85983.1"/>
    <property type="molecule type" value="Genomic_DNA"/>
</dbReference>
<organism evidence="4">
    <name type="scientific">uncultured Anaerococcus sp</name>
    <dbReference type="NCBI Taxonomy" id="293428"/>
    <lineage>
        <taxon>Bacteria</taxon>
        <taxon>Bacillati</taxon>
        <taxon>Bacillota</taxon>
        <taxon>Tissierellia</taxon>
        <taxon>Tissierellales</taxon>
        <taxon>Peptoniphilaceae</taxon>
        <taxon>Anaerococcus</taxon>
        <taxon>environmental samples</taxon>
    </lineage>
</organism>
<dbReference type="GO" id="GO:0008955">
    <property type="term" value="F:peptidoglycan glycosyltransferase activity"/>
    <property type="evidence" value="ECO:0007669"/>
    <property type="project" value="TreeGrafter"/>
</dbReference>
<dbReference type="InterPro" id="IPR050396">
    <property type="entry name" value="Glycosyltr_51/Transpeptidase"/>
</dbReference>
<dbReference type="PANTHER" id="PTHR32282">
    <property type="entry name" value="BINDING PROTEIN TRANSPEPTIDASE, PUTATIVE-RELATED"/>
    <property type="match status" value="1"/>
</dbReference>
<dbReference type="GO" id="GO:0030288">
    <property type="term" value="C:outer membrane-bounded periplasmic space"/>
    <property type="evidence" value="ECO:0007669"/>
    <property type="project" value="TreeGrafter"/>
</dbReference>
<dbReference type="InterPro" id="IPR012338">
    <property type="entry name" value="Beta-lactam/transpept-like"/>
</dbReference>
<evidence type="ECO:0000259" key="3">
    <source>
        <dbReference type="Pfam" id="PF00905"/>
    </source>
</evidence>
<feature type="non-terminal residue" evidence="4">
    <location>
        <position position="1"/>
    </location>
</feature>
<dbReference type="Gene3D" id="3.40.710.10">
    <property type="entry name" value="DD-peptidase/beta-lactamase superfamily"/>
    <property type="match status" value="1"/>
</dbReference>
<evidence type="ECO:0000313" key="4">
    <source>
        <dbReference type="EMBL" id="AIA85983.1"/>
    </source>
</evidence>
<reference evidence="4" key="1">
    <citation type="journal article" date="2013" name="Environ. Microbiol.">
        <title>Seasonally variable intestinal metagenomes of the red palm weevil (Rhynchophorus ferrugineus).</title>
        <authorList>
            <person name="Jia S."/>
            <person name="Zhang X."/>
            <person name="Zhang G."/>
            <person name="Yin A."/>
            <person name="Zhang S."/>
            <person name="Li F."/>
            <person name="Wang L."/>
            <person name="Zhao D."/>
            <person name="Yun Q."/>
            <person name="Tala"/>
            <person name="Wang J."/>
            <person name="Sun G."/>
            <person name="Baabdullah M."/>
            <person name="Yu X."/>
            <person name="Hu S."/>
            <person name="Al-Mssallem I.S."/>
            <person name="Yu J."/>
        </authorList>
    </citation>
    <scope>NUCLEOTIDE SEQUENCE</scope>
</reference>
<keyword evidence="2" id="KW-0808">Transferase</keyword>
<dbReference type="AlphaFoldDB" id="A0A060BNX5"/>